<name>A0A6U3R9C2_9STRA</name>
<gene>
    <name evidence="4" type="ORF">DBRI1063_LOCUS12346</name>
</gene>
<evidence type="ECO:0000256" key="2">
    <source>
        <dbReference type="ARBA" id="ARBA00023242"/>
    </source>
</evidence>
<dbReference type="InterPro" id="IPR033053">
    <property type="entry name" value="Hir3/CABIN1"/>
</dbReference>
<dbReference type="GO" id="GO:0006325">
    <property type="term" value="P:chromatin organization"/>
    <property type="evidence" value="ECO:0007669"/>
    <property type="project" value="InterPro"/>
</dbReference>
<dbReference type="PANTHER" id="PTHR15502">
    <property type="entry name" value="CALCINEURIN-BINDING PROTEIN CABIN 1-RELATED"/>
    <property type="match status" value="1"/>
</dbReference>
<organism evidence="4">
    <name type="scientific">Ditylum brightwellii</name>
    <dbReference type="NCBI Taxonomy" id="49249"/>
    <lineage>
        <taxon>Eukaryota</taxon>
        <taxon>Sar</taxon>
        <taxon>Stramenopiles</taxon>
        <taxon>Ochrophyta</taxon>
        <taxon>Bacillariophyta</taxon>
        <taxon>Mediophyceae</taxon>
        <taxon>Lithodesmiophycidae</taxon>
        <taxon>Lithodesmiales</taxon>
        <taxon>Lithodesmiaceae</taxon>
        <taxon>Ditylum</taxon>
    </lineage>
</organism>
<dbReference type="EMBL" id="HBGN01019403">
    <property type="protein sequence ID" value="CAD9332511.1"/>
    <property type="molecule type" value="Transcribed_RNA"/>
</dbReference>
<evidence type="ECO:0000313" key="4">
    <source>
        <dbReference type="EMBL" id="CAD9332511.1"/>
    </source>
</evidence>
<protein>
    <submittedName>
        <fullName evidence="4">Uncharacterized protein</fullName>
    </submittedName>
</protein>
<evidence type="ECO:0000256" key="1">
    <source>
        <dbReference type="ARBA" id="ARBA00004123"/>
    </source>
</evidence>
<dbReference type="PANTHER" id="PTHR15502:SF7">
    <property type="entry name" value="CALCINEURIN-BINDING PROTEIN CABIN-1"/>
    <property type="match status" value="1"/>
</dbReference>
<feature type="compositionally biased region" description="Basic residues" evidence="3">
    <location>
        <begin position="707"/>
        <end position="724"/>
    </location>
</feature>
<comment type="subcellular location">
    <subcellularLocation>
        <location evidence="1">Nucleus</location>
    </subcellularLocation>
</comment>
<dbReference type="AlphaFoldDB" id="A0A6U3R9C2"/>
<reference evidence="4" key="1">
    <citation type="submission" date="2021-01" db="EMBL/GenBank/DDBJ databases">
        <authorList>
            <person name="Corre E."/>
            <person name="Pelletier E."/>
            <person name="Niang G."/>
            <person name="Scheremetjew M."/>
            <person name="Finn R."/>
            <person name="Kale V."/>
            <person name="Holt S."/>
            <person name="Cochrane G."/>
            <person name="Meng A."/>
            <person name="Brown T."/>
            <person name="Cohen L."/>
        </authorList>
    </citation>
    <scope>NUCLEOTIDE SEQUENCE</scope>
    <source>
        <strain evidence="4">Pop2</strain>
    </source>
</reference>
<feature type="region of interest" description="Disordered" evidence="3">
    <location>
        <begin position="698"/>
        <end position="733"/>
    </location>
</feature>
<evidence type="ECO:0000256" key="3">
    <source>
        <dbReference type="SAM" id="MobiDB-lite"/>
    </source>
</evidence>
<dbReference type="GO" id="GO:0005634">
    <property type="term" value="C:nucleus"/>
    <property type="evidence" value="ECO:0007669"/>
    <property type="project" value="UniProtKB-SubCell"/>
</dbReference>
<dbReference type="GO" id="GO:0031491">
    <property type="term" value="F:nucleosome binding"/>
    <property type="evidence" value="ECO:0007669"/>
    <property type="project" value="TreeGrafter"/>
</dbReference>
<keyword evidence="2" id="KW-0539">Nucleus</keyword>
<accession>A0A6U3R9C2</accession>
<sequence length="733" mass="82892">MHLINNKSNSPEQAILHYSVFQSIQRLLDEGKYGQWEKTWGSIFVSSLMIMSQRCFSVSLFLSKKEQKEEFVGLVAEIAEALGTVSYRKLMGSTVFGYPISIMTKFEKRKVAVEAERYFQEALAVTKRTNQDERLVASWNVFFMIGKCYEKIANTYKDESFPQIDKSATSDETNSQPKVRAYEIAMEKALSNYSAALNDATEMGKESFQDIQVGGSSHGTTEMHYRLHASRLKILIYSVRQKTCREKAELESLRLTTKHWFIEPDSDAAPKTVREKVWDVLADIVAAMAQCRMDQPFFHRSVYRHAQALLWSPIFHDPDLGAVEGSLGEIPASKSYRLRGMNSGVCAGSGEVIMSSLFEKKRLQLCAVWVTTPTSPSPFEELNNSVRKYDSVRAKYIGAFIDCSKLCRRRKVLESFLNWTLACRLDLPNFYYMSAGPAPRRIGRGQILSGSGVLWSAKRHTNEALATMALQDLKDIDLKGLKDGEKLTEVLRDAYTCYLRLYCPLDDSLWERVGLNQGKVTEVNTLCKVYIAYMAWTTNTVDDYKASETVSFSMLQEAAAKCGELFSSIKGSHIPRNKNKPRPTCKKKIWENQGSWGSKKRIKQEKDEKSCEQSSIASINQQCTSQLSKGHKEKVVREAKKASVKKTIVVAVPKGLAEGETFDVNVRVGTFRKKFELTVPNGQPPKVKFSLSVPACDEKSNTSISAKKQHHTTKKKKIKKQKNKRTSDIENDD</sequence>
<proteinExistence type="predicted"/>